<gene>
    <name evidence="9" type="primary">glpQ_1</name>
    <name evidence="10" type="ORF">EV682_101503</name>
    <name evidence="9" type="ORF">NCTC11159_00521</name>
</gene>
<dbReference type="GO" id="GO:0008889">
    <property type="term" value="F:glycerophosphodiester phosphodiesterase activity"/>
    <property type="evidence" value="ECO:0007669"/>
    <property type="project" value="UniProtKB-EC"/>
</dbReference>
<dbReference type="GO" id="GO:0006629">
    <property type="term" value="P:lipid metabolic process"/>
    <property type="evidence" value="ECO:0007669"/>
    <property type="project" value="InterPro"/>
</dbReference>
<keyword evidence="4" id="KW-0319">Glycerol metabolism</keyword>
<keyword evidence="5 9" id="KW-0378">Hydrolase</keyword>
<comment type="catalytic activity">
    <reaction evidence="6">
        <text>a sn-glycero-3-phosphodiester + H2O = an alcohol + sn-glycerol 3-phosphate + H(+)</text>
        <dbReference type="Rhea" id="RHEA:12969"/>
        <dbReference type="ChEBI" id="CHEBI:15377"/>
        <dbReference type="ChEBI" id="CHEBI:15378"/>
        <dbReference type="ChEBI" id="CHEBI:30879"/>
        <dbReference type="ChEBI" id="CHEBI:57597"/>
        <dbReference type="ChEBI" id="CHEBI:83408"/>
        <dbReference type="EC" id="3.1.4.46"/>
    </reaction>
</comment>
<evidence type="ECO:0000313" key="12">
    <source>
        <dbReference type="Proteomes" id="UP000295794"/>
    </source>
</evidence>
<dbReference type="PROSITE" id="PS51704">
    <property type="entry name" value="GP_PDE"/>
    <property type="match status" value="1"/>
</dbReference>
<dbReference type="Proteomes" id="UP000255108">
    <property type="component" value="Unassembled WGS sequence"/>
</dbReference>
<dbReference type="AlphaFoldDB" id="A0A377Q3V7"/>
<dbReference type="PANTHER" id="PTHR43620">
    <property type="entry name" value="GLYCEROPHOSPHORYL DIESTER PHOSPHODIESTERASE"/>
    <property type="match status" value="1"/>
</dbReference>
<comment type="similarity">
    <text evidence="1">Belongs to the glycerophosphoryl diester phosphodiesterase family.</text>
</comment>
<evidence type="ECO:0000256" key="6">
    <source>
        <dbReference type="ARBA" id="ARBA00047512"/>
    </source>
</evidence>
<feature type="chain" id="PRO_5016581572" description="glycerophosphodiester phosphodiesterase" evidence="7">
    <location>
        <begin position="17"/>
        <end position="380"/>
    </location>
</feature>
<feature type="signal peptide" evidence="7">
    <location>
        <begin position="1"/>
        <end position="16"/>
    </location>
</feature>
<sequence>MSLIKFSILTTVSVFAAALGLSACSSDDTEALPIVTQAVAKPLPAKLVIGHRGASALRPEHTIAGYTKAIEIGADVIEPDLVSTKDGVLVARHENEISGTTNVADKAEFASRKATKIIDGVSITGWFTEDFTLAELKTLRAKERIPANRPENAKYDGQFEIPTFQEVMDLAKAKTKETGRTIGIYPETKHPSYFKSINLPLEKRLVDALHANGYKGKTAPVFIQSFEVANLKEIRALTDLPIVQLLSGTGQPEDFRLAGDKRSYADIATAAGLKEVATYANGIGPTKDMIIPRDANNNLGTPTSLVKDAHAANLVLHPYTFRPENPFLPANLRKGDVKSLTERGDLAAELTVFLQAGIDGFFTDDPAVGRAALDAYLGKK</sequence>
<reference evidence="9 11" key="1">
    <citation type="submission" date="2018-06" db="EMBL/GenBank/DDBJ databases">
        <authorList>
            <consortium name="Pathogen Informatics"/>
            <person name="Doyle S."/>
        </authorList>
    </citation>
    <scope>NUCLEOTIDE SEQUENCE [LARGE SCALE GENOMIC DNA]</scope>
    <source>
        <strain evidence="9 11">NCTC11159</strain>
    </source>
</reference>
<evidence type="ECO:0000256" key="7">
    <source>
        <dbReference type="SAM" id="SignalP"/>
    </source>
</evidence>
<proteinExistence type="inferred from homology"/>
<dbReference type="Proteomes" id="UP000295794">
    <property type="component" value="Unassembled WGS sequence"/>
</dbReference>
<dbReference type="CDD" id="cd08602">
    <property type="entry name" value="GDPD_ScGlpQ1_like"/>
    <property type="match status" value="1"/>
</dbReference>
<dbReference type="EMBL" id="UGHR01000001">
    <property type="protein sequence ID" value="STQ89497.1"/>
    <property type="molecule type" value="Genomic_DNA"/>
</dbReference>
<accession>A0A377Q3V7</accession>
<dbReference type="Pfam" id="PF03009">
    <property type="entry name" value="GDPD"/>
    <property type="match status" value="1"/>
</dbReference>
<evidence type="ECO:0000256" key="1">
    <source>
        <dbReference type="ARBA" id="ARBA00007277"/>
    </source>
</evidence>
<evidence type="ECO:0000256" key="4">
    <source>
        <dbReference type="ARBA" id="ARBA00022798"/>
    </source>
</evidence>
<dbReference type="EC" id="3.1.4.46" evidence="2"/>
<evidence type="ECO:0000256" key="5">
    <source>
        <dbReference type="ARBA" id="ARBA00022801"/>
    </source>
</evidence>
<dbReference type="SUPFAM" id="SSF51695">
    <property type="entry name" value="PLC-like phosphodiesterases"/>
    <property type="match status" value="1"/>
</dbReference>
<evidence type="ECO:0000256" key="2">
    <source>
        <dbReference type="ARBA" id="ARBA00012247"/>
    </source>
</evidence>
<dbReference type="OrthoDB" id="9795622at2"/>
<evidence type="ECO:0000256" key="3">
    <source>
        <dbReference type="ARBA" id="ARBA00022729"/>
    </source>
</evidence>
<dbReference type="InterPro" id="IPR017946">
    <property type="entry name" value="PLC-like_Pdiesterase_TIM-brl"/>
</dbReference>
<reference evidence="10 12" key="2">
    <citation type="submission" date="2019-03" db="EMBL/GenBank/DDBJ databases">
        <title>Genomic Encyclopedia of Type Strains, Phase IV (KMG-IV): sequencing the most valuable type-strain genomes for metagenomic binning, comparative biology and taxonomic classification.</title>
        <authorList>
            <person name="Goeker M."/>
        </authorList>
    </citation>
    <scope>NUCLEOTIDE SEQUENCE [LARGE SCALE GENOMIC DNA]</scope>
    <source>
        <strain evidence="10 12">DSM 3764</strain>
    </source>
</reference>
<dbReference type="RefSeq" id="WP_115225940.1">
    <property type="nucleotide sequence ID" value="NZ_CAWOLO010000001.1"/>
</dbReference>
<evidence type="ECO:0000313" key="11">
    <source>
        <dbReference type="Proteomes" id="UP000255108"/>
    </source>
</evidence>
<dbReference type="GO" id="GO:0042597">
    <property type="term" value="C:periplasmic space"/>
    <property type="evidence" value="ECO:0007669"/>
    <property type="project" value="TreeGrafter"/>
</dbReference>
<protein>
    <recommendedName>
        <fullName evidence="2">glycerophosphodiester phosphodiesterase</fullName>
        <ecNumber evidence="2">3.1.4.46</ecNumber>
    </recommendedName>
</protein>
<keyword evidence="3 7" id="KW-0732">Signal</keyword>
<feature type="domain" description="GP-PDE" evidence="8">
    <location>
        <begin position="46"/>
        <end position="373"/>
    </location>
</feature>
<dbReference type="GO" id="GO:0006071">
    <property type="term" value="P:glycerol metabolic process"/>
    <property type="evidence" value="ECO:0007669"/>
    <property type="project" value="UniProtKB-KW"/>
</dbReference>
<evidence type="ECO:0000313" key="9">
    <source>
        <dbReference type="EMBL" id="STQ89497.1"/>
    </source>
</evidence>
<name>A0A377Q3V7_9NEIS</name>
<dbReference type="PANTHER" id="PTHR43620:SF7">
    <property type="entry name" value="GLYCEROPHOSPHODIESTER PHOSPHODIESTERASE GDPD5-RELATED"/>
    <property type="match status" value="1"/>
</dbReference>
<dbReference type="EMBL" id="SMBT01000001">
    <property type="protein sequence ID" value="TCU90470.1"/>
    <property type="molecule type" value="Genomic_DNA"/>
</dbReference>
<organism evidence="9 11">
    <name type="scientific">Iodobacter fluviatilis</name>
    <dbReference type="NCBI Taxonomy" id="537"/>
    <lineage>
        <taxon>Bacteria</taxon>
        <taxon>Pseudomonadati</taxon>
        <taxon>Pseudomonadota</taxon>
        <taxon>Betaproteobacteria</taxon>
        <taxon>Neisseriales</taxon>
        <taxon>Chitinibacteraceae</taxon>
        <taxon>Iodobacter</taxon>
    </lineage>
</organism>
<evidence type="ECO:0000313" key="10">
    <source>
        <dbReference type="EMBL" id="TCU90470.1"/>
    </source>
</evidence>
<dbReference type="InterPro" id="IPR030395">
    <property type="entry name" value="GP_PDE_dom"/>
</dbReference>
<evidence type="ECO:0000259" key="8">
    <source>
        <dbReference type="PROSITE" id="PS51704"/>
    </source>
</evidence>
<dbReference type="Gene3D" id="3.20.20.190">
    <property type="entry name" value="Phosphatidylinositol (PI) phosphodiesterase"/>
    <property type="match status" value="1"/>
</dbReference>
<keyword evidence="12" id="KW-1185">Reference proteome</keyword>
<dbReference type="PROSITE" id="PS51257">
    <property type="entry name" value="PROKAR_LIPOPROTEIN"/>
    <property type="match status" value="1"/>
</dbReference>